<gene>
    <name evidence="1" type="ORF">NCTC13159_02076</name>
</gene>
<name>A0AAJ5D0F9_PANPU</name>
<dbReference type="AlphaFoldDB" id="A0AAJ5D0F9"/>
<dbReference type="EMBL" id="UGSJ01000001">
    <property type="protein sequence ID" value="SUA90592.1"/>
    <property type="molecule type" value="Genomic_DNA"/>
</dbReference>
<protein>
    <submittedName>
        <fullName evidence="1">Uncharacterized protein</fullName>
    </submittedName>
</protein>
<organism evidence="1 2">
    <name type="scientific">Pandoraea pulmonicola</name>
    <dbReference type="NCBI Taxonomy" id="93221"/>
    <lineage>
        <taxon>Bacteria</taxon>
        <taxon>Pseudomonadati</taxon>
        <taxon>Pseudomonadota</taxon>
        <taxon>Betaproteobacteria</taxon>
        <taxon>Burkholderiales</taxon>
        <taxon>Burkholderiaceae</taxon>
        <taxon>Pandoraea</taxon>
    </lineage>
</organism>
<proteinExistence type="predicted"/>
<evidence type="ECO:0000313" key="1">
    <source>
        <dbReference type="EMBL" id="SUA90592.1"/>
    </source>
</evidence>
<evidence type="ECO:0000313" key="2">
    <source>
        <dbReference type="Proteomes" id="UP000254589"/>
    </source>
</evidence>
<comment type="caution">
    <text evidence="1">The sequence shown here is derived from an EMBL/GenBank/DDBJ whole genome shotgun (WGS) entry which is preliminary data.</text>
</comment>
<dbReference type="Proteomes" id="UP000254589">
    <property type="component" value="Unassembled WGS sequence"/>
</dbReference>
<sequence>MRAFGAPSIPRMGDVRLCLRGIGNFLANVLTGRLMGMPGEWRTCLRQLHQLPVPMLGYLPLWLETLRAGLGADGVAALWSHASADVDVHAGPGETCWYAPQAPMSACEQLVASGWAMPPVEDLQRTLARGDIACAHARRSRCSGRAASVSLRRPPELERCFPDGDLLDVCLLPAGRGVASAHDADGPGTESAKAPVAALRLLVSRHRARPRFSAREVSAFEDAAAEFTTAPGRPCFPAPAAAGTPIPALCPDDPPANGNDVAGMLVWRGRQPEWADPVALTLMRRVWRLAPGVAWPDACVVVQACQALVDELAFRVAGGASSDAQAHAAVQVPGGTLHLHATRLCGMGGNATDRVRIALHLAVPPAIRLLQRLWTTALTPVQREIAMRLLAGQSRVETREACAIGVQTLKTHLALMRARLDPVRDAALLAGLRGAGAAAM</sequence>
<accession>A0AAJ5D0F9</accession>
<reference evidence="1 2" key="1">
    <citation type="submission" date="2018-06" db="EMBL/GenBank/DDBJ databases">
        <authorList>
            <consortium name="Pathogen Informatics"/>
            <person name="Doyle S."/>
        </authorList>
    </citation>
    <scope>NUCLEOTIDE SEQUENCE [LARGE SCALE GENOMIC DNA]</scope>
    <source>
        <strain evidence="1 2">NCTC13159</strain>
    </source>
</reference>